<evidence type="ECO:0000256" key="1">
    <source>
        <dbReference type="ARBA" id="ARBA00001946"/>
    </source>
</evidence>
<evidence type="ECO:0000256" key="8">
    <source>
        <dbReference type="SAM" id="MobiDB-lite"/>
    </source>
</evidence>
<dbReference type="InterPro" id="IPR005477">
    <property type="entry name" value="Dxylulose-5-P_synthase"/>
</dbReference>
<name>A0A918UWT2_9ACTN</name>
<comment type="cofactor">
    <cofactor evidence="1">
        <name>Mg(2+)</name>
        <dbReference type="ChEBI" id="CHEBI:18420"/>
    </cofactor>
</comment>
<reference evidence="9" key="2">
    <citation type="submission" date="2020-09" db="EMBL/GenBank/DDBJ databases">
        <authorList>
            <person name="Sun Q."/>
            <person name="Ohkuma M."/>
        </authorList>
    </citation>
    <scope>NUCLEOTIDE SEQUENCE</scope>
    <source>
        <strain evidence="9">JCM 4988</strain>
    </source>
</reference>
<evidence type="ECO:0000256" key="5">
    <source>
        <dbReference type="ARBA" id="ARBA00022679"/>
    </source>
</evidence>
<dbReference type="Gene3D" id="3.40.50.970">
    <property type="match status" value="1"/>
</dbReference>
<dbReference type="AlphaFoldDB" id="A0A918UWT2"/>
<evidence type="ECO:0000313" key="9">
    <source>
        <dbReference type="EMBL" id="GGZ39391.1"/>
    </source>
</evidence>
<keyword evidence="5" id="KW-0808">Transferase</keyword>
<evidence type="ECO:0000256" key="4">
    <source>
        <dbReference type="ARBA" id="ARBA00011738"/>
    </source>
</evidence>
<dbReference type="SUPFAM" id="SSF52518">
    <property type="entry name" value="Thiamin diphosphate-binding fold (THDP-binding)"/>
    <property type="match status" value="1"/>
</dbReference>
<evidence type="ECO:0000256" key="2">
    <source>
        <dbReference type="ARBA" id="ARBA00001964"/>
    </source>
</evidence>
<keyword evidence="6" id="KW-0460">Magnesium</keyword>
<dbReference type="PANTHER" id="PTHR47514:SF1">
    <property type="entry name" value="TRANSKETOLASE N-TERMINAL SECTION-RELATED"/>
    <property type="match status" value="1"/>
</dbReference>
<dbReference type="InterPro" id="IPR029061">
    <property type="entry name" value="THDP-binding"/>
</dbReference>
<dbReference type="GO" id="GO:0008661">
    <property type="term" value="F:1-deoxy-D-xylulose-5-phosphate synthase activity"/>
    <property type="evidence" value="ECO:0007669"/>
    <property type="project" value="InterPro"/>
</dbReference>
<evidence type="ECO:0000313" key="10">
    <source>
        <dbReference type="Proteomes" id="UP000630936"/>
    </source>
</evidence>
<evidence type="ECO:0008006" key="11">
    <source>
        <dbReference type="Google" id="ProtNLM"/>
    </source>
</evidence>
<dbReference type="PANTHER" id="PTHR47514">
    <property type="entry name" value="TRANSKETOLASE N-TERMINAL SECTION-RELATED"/>
    <property type="match status" value="1"/>
</dbReference>
<reference evidence="9" key="1">
    <citation type="journal article" date="2014" name="Int. J. Syst. Evol. Microbiol.">
        <title>Complete genome sequence of Corynebacterium casei LMG S-19264T (=DSM 44701T), isolated from a smear-ripened cheese.</title>
        <authorList>
            <consortium name="US DOE Joint Genome Institute (JGI-PGF)"/>
            <person name="Walter F."/>
            <person name="Albersmeier A."/>
            <person name="Kalinowski J."/>
            <person name="Ruckert C."/>
        </authorList>
    </citation>
    <scope>NUCLEOTIDE SEQUENCE</scope>
    <source>
        <strain evidence="9">JCM 4988</strain>
    </source>
</reference>
<evidence type="ECO:0000256" key="3">
    <source>
        <dbReference type="ARBA" id="ARBA00007131"/>
    </source>
</evidence>
<feature type="region of interest" description="Disordered" evidence="8">
    <location>
        <begin position="576"/>
        <end position="607"/>
    </location>
</feature>
<evidence type="ECO:0000256" key="7">
    <source>
        <dbReference type="ARBA" id="ARBA00023052"/>
    </source>
</evidence>
<dbReference type="Proteomes" id="UP000630936">
    <property type="component" value="Unassembled WGS sequence"/>
</dbReference>
<comment type="caution">
    <text evidence="9">The sequence shown here is derived from an EMBL/GenBank/DDBJ whole genome shotgun (WGS) entry which is preliminary data.</text>
</comment>
<gene>
    <name evidence="9" type="ORF">GCM10010387_36970</name>
</gene>
<dbReference type="Pfam" id="PF13292">
    <property type="entry name" value="DXP_synthase_N"/>
    <property type="match status" value="1"/>
</dbReference>
<keyword evidence="10" id="KW-1185">Reference proteome</keyword>
<sequence length="607" mass="64653">MNTLRTILQRPTAPPRLTERERAVVRRELDEFEAGVWSGSLPESLRKLAAAVPERLYDDSARVLLRMHEIAGAGNYQSNLSSLPIVRACFDLGLVPEDGPGPADLIVGRGHIAPAFYAEHYVRGAFPFAPLATLHQGGLTGVVHQDLGFANTMRYSLGVGVAQAVSLAWDLTRRGVDRKVVCLAGDGELQEGVVFECLRFAHEADLTNLILVVDANDKGIEPLLKPLSRGYLASYFDRVEEVDGLDTGTVRGALGELLAAPTSAALVCHTRKGDHSFKPAAPAAPTKAPKAPFAGTSGQALAAYQERTGRDLVVFTADMAARFGLRGAVPYSNTGLAETLSLGMTLSLPEETVKVVATDAMYYMDSLSMLTEATTSVRNLLVLAGRSWGAWGGAHNATNLLGQLLNTRVYEPVTAAEFAACLDRLGRHPDTAHVISAVDARFDPPPADCAADVDGATWLTPPGDERPEAAVVTFGYAGVLVAEANRGLGIPHLHCAALDPVLDGATLARLRACRRLLTVEYNGAQGGFGERLRTAYLLPARVHAVRQDIANRVHDQQLRLHGMSPEQLGELLRGLRDDVGDADGNSNGDADGDGDGDGEDAHATAYA</sequence>
<organism evidence="9 10">
    <name type="scientific">Streptomyces inusitatus</name>
    <dbReference type="NCBI Taxonomy" id="68221"/>
    <lineage>
        <taxon>Bacteria</taxon>
        <taxon>Bacillati</taxon>
        <taxon>Actinomycetota</taxon>
        <taxon>Actinomycetes</taxon>
        <taxon>Kitasatosporales</taxon>
        <taxon>Streptomycetaceae</taxon>
        <taxon>Streptomyces</taxon>
    </lineage>
</organism>
<comment type="cofactor">
    <cofactor evidence="2">
        <name>thiamine diphosphate</name>
        <dbReference type="ChEBI" id="CHEBI:58937"/>
    </cofactor>
</comment>
<proteinExistence type="inferred from homology"/>
<dbReference type="EMBL" id="BMWG01000011">
    <property type="protein sequence ID" value="GGZ39391.1"/>
    <property type="molecule type" value="Genomic_DNA"/>
</dbReference>
<protein>
    <recommendedName>
        <fullName evidence="11">Transketolase</fullName>
    </recommendedName>
</protein>
<evidence type="ECO:0000256" key="6">
    <source>
        <dbReference type="ARBA" id="ARBA00022842"/>
    </source>
</evidence>
<dbReference type="GO" id="GO:0016114">
    <property type="term" value="P:terpenoid biosynthetic process"/>
    <property type="evidence" value="ECO:0007669"/>
    <property type="project" value="InterPro"/>
</dbReference>
<comment type="similarity">
    <text evidence="3">Belongs to the transketolase family.</text>
</comment>
<dbReference type="RefSeq" id="WP_190124212.1">
    <property type="nucleotide sequence ID" value="NZ_BMWG01000011.1"/>
</dbReference>
<accession>A0A918UWT2</accession>
<comment type="subunit">
    <text evidence="4">Homodimer.</text>
</comment>
<dbReference type="GO" id="GO:0000287">
    <property type="term" value="F:magnesium ion binding"/>
    <property type="evidence" value="ECO:0007669"/>
    <property type="project" value="UniProtKB-ARBA"/>
</dbReference>
<keyword evidence="7" id="KW-0786">Thiamine pyrophosphate</keyword>